<evidence type="ECO:0000313" key="3">
    <source>
        <dbReference type="Proteomes" id="UP000199604"/>
    </source>
</evidence>
<feature type="transmembrane region" description="Helical" evidence="1">
    <location>
        <begin position="116"/>
        <end position="136"/>
    </location>
</feature>
<dbReference type="STRING" id="498292.SAMN05660845_1276"/>
<dbReference type="RefSeq" id="WP_091475171.1">
    <property type="nucleotide sequence ID" value="NZ_FOJT01000003.1"/>
</dbReference>
<feature type="transmembrane region" description="Helical" evidence="1">
    <location>
        <begin position="44"/>
        <end position="66"/>
    </location>
</feature>
<evidence type="ECO:0000313" key="2">
    <source>
        <dbReference type="EMBL" id="SFB00727.1"/>
    </source>
</evidence>
<name>A0A1I0XJ62_9FLAO</name>
<gene>
    <name evidence="2" type="ORF">SAMN05660845_1276</name>
</gene>
<evidence type="ECO:0000256" key="1">
    <source>
        <dbReference type="SAM" id="Phobius"/>
    </source>
</evidence>
<evidence type="ECO:0008006" key="4">
    <source>
        <dbReference type="Google" id="ProtNLM"/>
    </source>
</evidence>
<dbReference type="AlphaFoldDB" id="A0A1I0XJ62"/>
<proteinExistence type="predicted"/>
<dbReference type="OrthoDB" id="329514at2"/>
<protein>
    <recommendedName>
        <fullName evidence="4">50S ribosomal protein L27</fullName>
    </recommendedName>
</protein>
<accession>A0A1I0XJ62</accession>
<organism evidence="2 3">
    <name type="scientific">Flavobacterium swingsii</name>
    <dbReference type="NCBI Taxonomy" id="498292"/>
    <lineage>
        <taxon>Bacteria</taxon>
        <taxon>Pseudomonadati</taxon>
        <taxon>Bacteroidota</taxon>
        <taxon>Flavobacteriia</taxon>
        <taxon>Flavobacteriales</taxon>
        <taxon>Flavobacteriaceae</taxon>
        <taxon>Flavobacterium</taxon>
    </lineage>
</organism>
<keyword evidence="1" id="KW-1133">Transmembrane helix</keyword>
<keyword evidence="1" id="KW-0812">Transmembrane</keyword>
<feature type="transmembrane region" description="Helical" evidence="1">
    <location>
        <begin position="86"/>
        <end position="104"/>
    </location>
</feature>
<feature type="transmembrane region" description="Helical" evidence="1">
    <location>
        <begin position="12"/>
        <end position="32"/>
    </location>
</feature>
<keyword evidence="1" id="KW-0472">Membrane</keyword>
<keyword evidence="3" id="KW-1185">Reference proteome</keyword>
<dbReference type="Proteomes" id="UP000199604">
    <property type="component" value="Unassembled WGS sequence"/>
</dbReference>
<reference evidence="3" key="1">
    <citation type="submission" date="2016-10" db="EMBL/GenBank/DDBJ databases">
        <authorList>
            <person name="Varghese N."/>
            <person name="Submissions S."/>
        </authorList>
    </citation>
    <scope>NUCLEOTIDE SEQUENCE [LARGE SCALE GENOMIC DNA]</scope>
    <source>
        <strain evidence="3">DSM 21789</strain>
    </source>
</reference>
<sequence>MYEFIQKFHSGWAYLALLLLVVAVANSILGFFSKREFTSKDKKIALFALIVTHVQLTVGLVLYFLSPLGLSAFGDMKNAALRLTSLEHPLTNIIAIVLITIGWSKHKKIVESTPKFKAFTIFYGLGLLLILSRIPWSLWF</sequence>
<dbReference type="EMBL" id="FOJT01000003">
    <property type="protein sequence ID" value="SFB00727.1"/>
    <property type="molecule type" value="Genomic_DNA"/>
</dbReference>